<dbReference type="InterPro" id="IPR025161">
    <property type="entry name" value="IS402-like_dom"/>
</dbReference>
<dbReference type="PANTHER" id="PTHR30007">
    <property type="entry name" value="PHP DOMAIN PROTEIN"/>
    <property type="match status" value="1"/>
</dbReference>
<evidence type="ECO:0000313" key="3">
    <source>
        <dbReference type="EMBL" id="GBF05499.1"/>
    </source>
</evidence>
<dbReference type="InterPro" id="IPR002559">
    <property type="entry name" value="Transposase_11"/>
</dbReference>
<keyword evidence="4" id="KW-1185">Reference proteome</keyword>
<evidence type="ECO:0000259" key="1">
    <source>
        <dbReference type="Pfam" id="PF01609"/>
    </source>
</evidence>
<protein>
    <submittedName>
        <fullName evidence="3">Transposase, IS4</fullName>
    </submittedName>
</protein>
<gene>
    <name evidence="3" type="ORF">DAERI_050008</name>
</gene>
<dbReference type="OrthoDB" id="63271at2"/>
<comment type="caution">
    <text evidence="3">The sequence shown here is derived from an EMBL/GenBank/DDBJ whole genome shotgun (WGS) entry which is preliminary data.</text>
</comment>
<dbReference type="GO" id="GO:0004803">
    <property type="term" value="F:transposase activity"/>
    <property type="evidence" value="ECO:0007669"/>
    <property type="project" value="InterPro"/>
</dbReference>
<accession>A0A2I9CUH8</accession>
<dbReference type="GO" id="GO:0006313">
    <property type="term" value="P:DNA transposition"/>
    <property type="evidence" value="ECO:0007669"/>
    <property type="project" value="InterPro"/>
</dbReference>
<dbReference type="AlphaFoldDB" id="A0A2I9CUH8"/>
<dbReference type="Pfam" id="PF01609">
    <property type="entry name" value="DDE_Tnp_1"/>
    <property type="match status" value="1"/>
</dbReference>
<evidence type="ECO:0000259" key="2">
    <source>
        <dbReference type="Pfam" id="PF13340"/>
    </source>
</evidence>
<name>A0A2I9CUH8_9DEIO</name>
<dbReference type="GO" id="GO:0003677">
    <property type="term" value="F:DNA binding"/>
    <property type="evidence" value="ECO:0007669"/>
    <property type="project" value="InterPro"/>
</dbReference>
<organism evidence="3 4">
    <name type="scientific">Deinococcus aerius</name>
    <dbReference type="NCBI Taxonomy" id="200253"/>
    <lineage>
        <taxon>Bacteria</taxon>
        <taxon>Thermotogati</taxon>
        <taxon>Deinococcota</taxon>
        <taxon>Deinococci</taxon>
        <taxon>Deinococcales</taxon>
        <taxon>Deinococcaceae</taxon>
        <taxon>Deinococcus</taxon>
    </lineage>
</organism>
<dbReference type="Proteomes" id="UP000236569">
    <property type="component" value="Unassembled WGS sequence"/>
</dbReference>
<sequence length="265" mass="29900">MTRRGYPSDVDDDTYLFLLPYLLLSPEDARQRKYSIREVLNALLWVARTGAQWAYLPHDFPPAETVCQQAHRWFEAGCFENAAHDLRVLSRVERSRNGEPTAIIIDSRTLQSTPESGHRAGFDGAKKRKGTKVHLAVDTLGHLLAVLTTPAHEQDRAQVKDLCLEVQEATGVNVEVAFVDQGYTGEQTARQATEAGVELVVVKRPEATKGFILLPRRWVVERSFAWLSRFRRLGRDLERLPSTLVGFHFLAACVLLCHNLKPLFA</sequence>
<dbReference type="RefSeq" id="WP_103128946.1">
    <property type="nucleotide sequence ID" value="NZ_BFAG01000005.1"/>
</dbReference>
<dbReference type="NCBIfam" id="NF033580">
    <property type="entry name" value="transpos_IS5_3"/>
    <property type="match status" value="1"/>
</dbReference>
<dbReference type="Pfam" id="PF13340">
    <property type="entry name" value="DUF4096"/>
    <property type="match status" value="1"/>
</dbReference>
<dbReference type="EMBL" id="BFAG01000005">
    <property type="protein sequence ID" value="GBF05499.1"/>
    <property type="molecule type" value="Genomic_DNA"/>
</dbReference>
<dbReference type="PANTHER" id="PTHR30007:SF0">
    <property type="entry name" value="TRANSPOSASE"/>
    <property type="match status" value="1"/>
</dbReference>
<feature type="domain" description="Insertion element IS402-like" evidence="2">
    <location>
        <begin position="11"/>
        <end position="81"/>
    </location>
</feature>
<feature type="domain" description="Transposase IS4-like" evidence="1">
    <location>
        <begin position="99"/>
        <end position="255"/>
    </location>
</feature>
<reference evidence="4" key="1">
    <citation type="submission" date="2018-01" db="EMBL/GenBank/DDBJ databases">
        <title>Draft Genome Sequence of the Radioresistant Bacterium Deinococcus aerius TR0125, Isolated from the Higher Atmosphere above Japan.</title>
        <authorList>
            <person name="Satoh K."/>
            <person name="Arai H."/>
            <person name="Sanzen T."/>
            <person name="Kawaguchi Y."/>
            <person name="Hayashi H."/>
            <person name="Yokobori S."/>
            <person name="Yamagishi A."/>
            <person name="Oono Y."/>
            <person name="Narumi I."/>
        </authorList>
    </citation>
    <scope>NUCLEOTIDE SEQUENCE [LARGE SCALE GENOMIC DNA]</scope>
    <source>
        <strain evidence="4">TR0125</strain>
    </source>
</reference>
<proteinExistence type="predicted"/>
<evidence type="ECO:0000313" key="4">
    <source>
        <dbReference type="Proteomes" id="UP000236569"/>
    </source>
</evidence>